<organism evidence="2 3">
    <name type="scientific">Trifolium medium</name>
    <dbReference type="NCBI Taxonomy" id="97028"/>
    <lineage>
        <taxon>Eukaryota</taxon>
        <taxon>Viridiplantae</taxon>
        <taxon>Streptophyta</taxon>
        <taxon>Embryophyta</taxon>
        <taxon>Tracheophyta</taxon>
        <taxon>Spermatophyta</taxon>
        <taxon>Magnoliopsida</taxon>
        <taxon>eudicotyledons</taxon>
        <taxon>Gunneridae</taxon>
        <taxon>Pentapetalae</taxon>
        <taxon>rosids</taxon>
        <taxon>fabids</taxon>
        <taxon>Fabales</taxon>
        <taxon>Fabaceae</taxon>
        <taxon>Papilionoideae</taxon>
        <taxon>50 kb inversion clade</taxon>
        <taxon>NPAAA clade</taxon>
        <taxon>Hologalegina</taxon>
        <taxon>IRL clade</taxon>
        <taxon>Trifolieae</taxon>
        <taxon>Trifolium</taxon>
    </lineage>
</organism>
<comment type="caution">
    <text evidence="2">The sequence shown here is derived from an EMBL/GenBank/DDBJ whole genome shotgun (WGS) entry which is preliminary data.</text>
</comment>
<evidence type="ECO:0000313" key="3">
    <source>
        <dbReference type="Proteomes" id="UP000265520"/>
    </source>
</evidence>
<dbReference type="EMBL" id="LXQA011095645">
    <property type="protein sequence ID" value="MCI84636.1"/>
    <property type="molecule type" value="Genomic_DNA"/>
</dbReference>
<evidence type="ECO:0000313" key="2">
    <source>
        <dbReference type="EMBL" id="MCI84636.1"/>
    </source>
</evidence>
<sequence>MTKALNAVWFGHYHVRASVALFDRHYSGEDKRPEKKKDGLSKGADESLKKDGPKVPTKPVSPEGG</sequence>
<dbReference type="AlphaFoldDB" id="A0A392V8L1"/>
<accession>A0A392V8L1</accession>
<dbReference type="Proteomes" id="UP000265520">
    <property type="component" value="Unassembled WGS sequence"/>
</dbReference>
<reference evidence="2 3" key="1">
    <citation type="journal article" date="2018" name="Front. Plant Sci.">
        <title>Red Clover (Trifolium pratense) and Zigzag Clover (T. medium) - A Picture of Genomic Similarities and Differences.</title>
        <authorList>
            <person name="Dluhosova J."/>
            <person name="Istvanek J."/>
            <person name="Nedelnik J."/>
            <person name="Repkova J."/>
        </authorList>
    </citation>
    <scope>NUCLEOTIDE SEQUENCE [LARGE SCALE GENOMIC DNA]</scope>
    <source>
        <strain evidence="3">cv. 10/8</strain>
        <tissue evidence="2">Leaf</tissue>
    </source>
</reference>
<protein>
    <submittedName>
        <fullName evidence="2">Uncharacterized protein</fullName>
    </submittedName>
</protein>
<keyword evidence="3" id="KW-1185">Reference proteome</keyword>
<feature type="compositionally biased region" description="Basic and acidic residues" evidence="1">
    <location>
        <begin position="24"/>
        <end position="53"/>
    </location>
</feature>
<evidence type="ECO:0000256" key="1">
    <source>
        <dbReference type="SAM" id="MobiDB-lite"/>
    </source>
</evidence>
<feature type="non-terminal residue" evidence="2">
    <location>
        <position position="65"/>
    </location>
</feature>
<proteinExistence type="predicted"/>
<name>A0A392V8L1_9FABA</name>
<feature type="region of interest" description="Disordered" evidence="1">
    <location>
        <begin position="24"/>
        <end position="65"/>
    </location>
</feature>